<organism evidence="3 4">
    <name type="scientific">Acetitomaculum ruminis DSM 5522</name>
    <dbReference type="NCBI Taxonomy" id="1120918"/>
    <lineage>
        <taxon>Bacteria</taxon>
        <taxon>Bacillati</taxon>
        <taxon>Bacillota</taxon>
        <taxon>Clostridia</taxon>
        <taxon>Lachnospirales</taxon>
        <taxon>Lachnospiraceae</taxon>
        <taxon>Acetitomaculum</taxon>
    </lineage>
</organism>
<evidence type="ECO:0000256" key="1">
    <source>
        <dbReference type="SAM" id="MobiDB-lite"/>
    </source>
</evidence>
<feature type="chain" id="PRO_5039055374" description="Lipoprotein" evidence="2">
    <location>
        <begin position="20"/>
        <end position="253"/>
    </location>
</feature>
<protein>
    <recommendedName>
        <fullName evidence="5">Lipoprotein</fullName>
    </recommendedName>
</protein>
<gene>
    <name evidence="3" type="ORF">SAMN05216249_11832</name>
</gene>
<dbReference type="EMBL" id="FOJY01000018">
    <property type="protein sequence ID" value="SFB29969.1"/>
    <property type="molecule type" value="Genomic_DNA"/>
</dbReference>
<sequence length="253" mass="27860">MKKRIVLLLLAAVTAFTLASCGADSSKKGTDTNNVISNRETTNNSNQEKNLDKNSSNETDKKEEADTNNTSDNKNDNEDHIDLFANLSNYAFEYTSHSGGWSTSLSITANGDFAGYYLDSEYGETGDGYPEGTMYESNFTGSFVNPTKIDDYSYKVEINGITYNEEPGSENYADGMRTVYSDASGVSNAKEFVVYLPDTPVSVLPQGFKDWVTPVYGDFTGDTLGYYALYNPDGEYAFISFLLNPENNVSNND</sequence>
<dbReference type="RefSeq" id="WP_092873835.1">
    <property type="nucleotide sequence ID" value="NZ_FOJY01000018.1"/>
</dbReference>
<keyword evidence="2" id="KW-0732">Signal</keyword>
<reference evidence="3 4" key="1">
    <citation type="submission" date="2016-10" db="EMBL/GenBank/DDBJ databases">
        <authorList>
            <person name="de Groot N.N."/>
        </authorList>
    </citation>
    <scope>NUCLEOTIDE SEQUENCE [LARGE SCALE GENOMIC DNA]</scope>
    <source>
        <strain evidence="3 4">DSM 5522</strain>
    </source>
</reference>
<keyword evidence="4" id="KW-1185">Reference proteome</keyword>
<proteinExistence type="predicted"/>
<name>A0A1I0ZW34_9FIRM</name>
<feature type="region of interest" description="Disordered" evidence="1">
    <location>
        <begin position="23"/>
        <end position="78"/>
    </location>
</feature>
<evidence type="ECO:0000256" key="2">
    <source>
        <dbReference type="SAM" id="SignalP"/>
    </source>
</evidence>
<evidence type="ECO:0000313" key="3">
    <source>
        <dbReference type="EMBL" id="SFB29969.1"/>
    </source>
</evidence>
<accession>A0A1I0ZW34</accession>
<feature type="signal peptide" evidence="2">
    <location>
        <begin position="1"/>
        <end position="19"/>
    </location>
</feature>
<dbReference type="PROSITE" id="PS51257">
    <property type="entry name" value="PROKAR_LIPOPROTEIN"/>
    <property type="match status" value="1"/>
</dbReference>
<dbReference type="OrthoDB" id="9791853at2"/>
<evidence type="ECO:0000313" key="4">
    <source>
        <dbReference type="Proteomes" id="UP000198838"/>
    </source>
</evidence>
<dbReference type="Proteomes" id="UP000198838">
    <property type="component" value="Unassembled WGS sequence"/>
</dbReference>
<feature type="compositionally biased region" description="Polar residues" evidence="1">
    <location>
        <begin position="31"/>
        <end position="57"/>
    </location>
</feature>
<evidence type="ECO:0008006" key="5">
    <source>
        <dbReference type="Google" id="ProtNLM"/>
    </source>
</evidence>
<dbReference type="AlphaFoldDB" id="A0A1I0ZW34"/>